<keyword evidence="13" id="KW-1185">Reference proteome</keyword>
<dbReference type="NCBIfam" id="TIGR00042">
    <property type="entry name" value="RdgB/HAM1 family non-canonical purine NTP pyrophosphatase"/>
    <property type="match status" value="1"/>
</dbReference>
<name>A0A840Y2K5_9PROT</name>
<comment type="caution">
    <text evidence="12">The sequence shown here is derived from an EMBL/GenBank/DDBJ whole genome shotgun (WGS) entry which is preliminary data.</text>
</comment>
<keyword evidence="3 10" id="KW-0479">Metal-binding</keyword>
<dbReference type="GO" id="GO:0036220">
    <property type="term" value="F:ITP diphosphatase activity"/>
    <property type="evidence" value="ECO:0007669"/>
    <property type="project" value="UniProtKB-UniRule"/>
</dbReference>
<dbReference type="EC" id="3.6.1.66" evidence="10"/>
<evidence type="ECO:0000313" key="12">
    <source>
        <dbReference type="EMBL" id="MBB5688463.1"/>
    </source>
</evidence>
<dbReference type="GO" id="GO:0035870">
    <property type="term" value="F:dITP diphosphatase activity"/>
    <property type="evidence" value="ECO:0007669"/>
    <property type="project" value="UniProtKB-UniRule"/>
</dbReference>
<sequence>MNERAGGHRRLARGERIVIATHNAGKLREVAALLAPHGITTVSAGELGLPEPEETEESFLGNARIKAVAAARASGLPALADDSGFSVAALGGAPGVRTADWAMQPDGTRDYRDAMRKVMDAAKDFEDRTAWFTCALVLAWPDGHVEAFKGRALGHWVWPPRGDRGFGYDPMFVPDGGTETFGEMDPARKHRISHRARAFALLAAACLPEG</sequence>
<dbReference type="InterPro" id="IPR029001">
    <property type="entry name" value="ITPase-like_fam"/>
</dbReference>
<evidence type="ECO:0000256" key="6">
    <source>
        <dbReference type="ARBA" id="ARBA00022842"/>
    </source>
</evidence>
<evidence type="ECO:0000256" key="2">
    <source>
        <dbReference type="ARBA" id="ARBA00011738"/>
    </source>
</evidence>
<dbReference type="GO" id="GO:0005829">
    <property type="term" value="C:cytosol"/>
    <property type="evidence" value="ECO:0007669"/>
    <property type="project" value="TreeGrafter"/>
</dbReference>
<evidence type="ECO:0000256" key="9">
    <source>
        <dbReference type="ARBA" id="ARBA00052017"/>
    </source>
</evidence>
<evidence type="ECO:0000256" key="10">
    <source>
        <dbReference type="HAMAP-Rule" id="MF_01405"/>
    </source>
</evidence>
<dbReference type="EMBL" id="JACIJE010000001">
    <property type="protein sequence ID" value="MBB5688463.1"/>
    <property type="molecule type" value="Genomic_DNA"/>
</dbReference>
<dbReference type="GO" id="GO:0046872">
    <property type="term" value="F:metal ion binding"/>
    <property type="evidence" value="ECO:0007669"/>
    <property type="project" value="UniProtKB-KW"/>
</dbReference>
<feature type="binding site" evidence="10">
    <location>
        <begin position="166"/>
        <end position="169"/>
    </location>
    <ligand>
        <name>substrate</name>
    </ligand>
</feature>
<organism evidence="12 13">
    <name type="scientific">Neoroseomonas alkaliterrae</name>
    <dbReference type="NCBI Taxonomy" id="1452450"/>
    <lineage>
        <taxon>Bacteria</taxon>
        <taxon>Pseudomonadati</taxon>
        <taxon>Pseudomonadota</taxon>
        <taxon>Alphaproteobacteria</taxon>
        <taxon>Acetobacterales</taxon>
        <taxon>Acetobacteraceae</taxon>
        <taxon>Neoroseomonas</taxon>
    </lineage>
</organism>
<feature type="active site" description="Proton acceptor" evidence="10">
    <location>
        <position position="82"/>
    </location>
</feature>
<reference evidence="12 13" key="1">
    <citation type="submission" date="2020-08" db="EMBL/GenBank/DDBJ databases">
        <title>Genomic Encyclopedia of Type Strains, Phase IV (KMG-IV): sequencing the most valuable type-strain genomes for metagenomic binning, comparative biology and taxonomic classification.</title>
        <authorList>
            <person name="Goeker M."/>
        </authorList>
    </citation>
    <scope>NUCLEOTIDE SEQUENCE [LARGE SCALE GENOMIC DNA]</scope>
    <source>
        <strain evidence="12 13">DSM 25895</strain>
    </source>
</reference>
<dbReference type="GO" id="GO:0009117">
    <property type="term" value="P:nucleotide metabolic process"/>
    <property type="evidence" value="ECO:0007669"/>
    <property type="project" value="UniProtKB-KW"/>
</dbReference>
<dbReference type="InterPro" id="IPR020922">
    <property type="entry name" value="dITP/XTP_pyrophosphatase"/>
</dbReference>
<comment type="catalytic activity">
    <reaction evidence="10">
        <text>ITP + H2O = IMP + diphosphate + H(+)</text>
        <dbReference type="Rhea" id="RHEA:29399"/>
        <dbReference type="ChEBI" id="CHEBI:15377"/>
        <dbReference type="ChEBI" id="CHEBI:15378"/>
        <dbReference type="ChEBI" id="CHEBI:33019"/>
        <dbReference type="ChEBI" id="CHEBI:58053"/>
        <dbReference type="ChEBI" id="CHEBI:61402"/>
        <dbReference type="EC" id="3.6.1.66"/>
    </reaction>
</comment>
<evidence type="ECO:0000256" key="7">
    <source>
        <dbReference type="ARBA" id="ARBA00023080"/>
    </source>
</evidence>
<feature type="binding site" evidence="10">
    <location>
        <begin position="194"/>
        <end position="195"/>
    </location>
    <ligand>
        <name>substrate</name>
    </ligand>
</feature>
<evidence type="ECO:0000256" key="3">
    <source>
        <dbReference type="ARBA" id="ARBA00022723"/>
    </source>
</evidence>
<dbReference type="PANTHER" id="PTHR11067:SF9">
    <property type="entry name" value="INOSINE TRIPHOSPHATE PYROPHOSPHATASE"/>
    <property type="match status" value="1"/>
</dbReference>
<dbReference type="Pfam" id="PF01725">
    <property type="entry name" value="Ham1p_like"/>
    <property type="match status" value="1"/>
</dbReference>
<feature type="binding site" evidence="10">
    <location>
        <begin position="21"/>
        <end position="26"/>
    </location>
    <ligand>
        <name>substrate</name>
    </ligand>
</feature>
<dbReference type="CDD" id="cd00515">
    <property type="entry name" value="HAM1"/>
    <property type="match status" value="1"/>
</dbReference>
<protein>
    <recommendedName>
        <fullName evidence="10">dITP/XTP pyrophosphatase</fullName>
        <ecNumber evidence="10">3.6.1.66</ecNumber>
    </recommendedName>
    <alternativeName>
        <fullName evidence="10">Non-canonical purine NTP pyrophosphatase</fullName>
    </alternativeName>
    <alternativeName>
        <fullName evidence="10">Non-standard purine NTP pyrophosphatase</fullName>
    </alternativeName>
    <alternativeName>
        <fullName evidence="10">Nucleoside-triphosphate diphosphatase</fullName>
    </alternativeName>
    <alternativeName>
        <fullName evidence="10">Nucleoside-triphosphate pyrophosphatase</fullName>
        <shortName evidence="10">NTPase</shortName>
    </alternativeName>
</protein>
<gene>
    <name evidence="12" type="ORF">FHS88_000573</name>
</gene>
<comment type="subunit">
    <text evidence="2 10">Homodimer.</text>
</comment>
<dbReference type="HAMAP" id="MF_01405">
    <property type="entry name" value="Non_canon_purine_NTPase"/>
    <property type="match status" value="1"/>
</dbReference>
<evidence type="ECO:0000313" key="13">
    <source>
        <dbReference type="Proteomes" id="UP000562254"/>
    </source>
</evidence>
<dbReference type="GO" id="GO:0017111">
    <property type="term" value="F:ribonucleoside triphosphate phosphatase activity"/>
    <property type="evidence" value="ECO:0007669"/>
    <property type="project" value="InterPro"/>
</dbReference>
<keyword evidence="6 10" id="KW-0460">Magnesium</keyword>
<feature type="binding site" evidence="10">
    <location>
        <position position="53"/>
    </location>
    <ligand>
        <name>Mg(2+)</name>
        <dbReference type="ChEBI" id="CHEBI:18420"/>
    </ligand>
</feature>
<dbReference type="SUPFAM" id="SSF52972">
    <property type="entry name" value="ITPase-like"/>
    <property type="match status" value="1"/>
</dbReference>
<accession>A0A840Y2K5</accession>
<dbReference type="Proteomes" id="UP000562254">
    <property type="component" value="Unassembled WGS sequence"/>
</dbReference>
<dbReference type="Gene3D" id="3.90.950.10">
    <property type="match status" value="1"/>
</dbReference>
<evidence type="ECO:0000256" key="8">
    <source>
        <dbReference type="ARBA" id="ARBA00051875"/>
    </source>
</evidence>
<evidence type="ECO:0000256" key="4">
    <source>
        <dbReference type="ARBA" id="ARBA00022741"/>
    </source>
</evidence>
<evidence type="ECO:0000256" key="5">
    <source>
        <dbReference type="ARBA" id="ARBA00022801"/>
    </source>
</evidence>
<feature type="binding site" evidence="10">
    <location>
        <position position="82"/>
    </location>
    <ligand>
        <name>Mg(2+)</name>
        <dbReference type="ChEBI" id="CHEBI:18420"/>
    </ligand>
</feature>
<keyword evidence="4 10" id="KW-0547">Nucleotide-binding</keyword>
<dbReference type="FunFam" id="3.90.950.10:FF:000001">
    <property type="entry name" value="dITP/XTP pyrophosphatase"/>
    <property type="match status" value="1"/>
</dbReference>
<comment type="cofactor">
    <cofactor evidence="10">
        <name>Mg(2+)</name>
        <dbReference type="ChEBI" id="CHEBI:18420"/>
    </cofactor>
    <text evidence="10">Binds 1 Mg(2+) ion per subunit.</text>
</comment>
<dbReference type="RefSeq" id="WP_184481076.1">
    <property type="nucleotide sequence ID" value="NZ_JAAEDJ010000141.1"/>
</dbReference>
<dbReference type="PANTHER" id="PTHR11067">
    <property type="entry name" value="INOSINE TRIPHOSPHATE PYROPHOSPHATASE/HAM1 PROTEIN"/>
    <property type="match status" value="1"/>
</dbReference>
<comment type="similarity">
    <text evidence="1 10 11">Belongs to the HAM1 NTPase family.</text>
</comment>
<comment type="catalytic activity">
    <reaction evidence="9 10">
        <text>XTP + H2O = XMP + diphosphate + H(+)</text>
        <dbReference type="Rhea" id="RHEA:28610"/>
        <dbReference type="ChEBI" id="CHEBI:15377"/>
        <dbReference type="ChEBI" id="CHEBI:15378"/>
        <dbReference type="ChEBI" id="CHEBI:33019"/>
        <dbReference type="ChEBI" id="CHEBI:57464"/>
        <dbReference type="ChEBI" id="CHEBI:61314"/>
        <dbReference type="EC" id="3.6.1.66"/>
    </reaction>
</comment>
<comment type="function">
    <text evidence="10">Pyrophosphatase that catalyzes the hydrolysis of nucleoside triphosphates to their monophosphate derivatives, with a high preference for the non-canonical purine nucleotides XTP (xanthosine triphosphate), dITP (deoxyinosine triphosphate) and ITP. Seems to function as a house-cleaning enzyme that removes non-canonical purine nucleotides from the nucleotide pool, thus preventing their incorporation into DNA/RNA and avoiding chromosomal lesions.</text>
</comment>
<dbReference type="InterPro" id="IPR002637">
    <property type="entry name" value="RdgB/HAM1"/>
</dbReference>
<keyword evidence="7 10" id="KW-0546">Nucleotide metabolism</keyword>
<dbReference type="AlphaFoldDB" id="A0A840Y2K5"/>
<evidence type="ECO:0000256" key="11">
    <source>
        <dbReference type="RuleBase" id="RU003781"/>
    </source>
</evidence>
<comment type="catalytic activity">
    <reaction evidence="8 10">
        <text>dITP + H2O = dIMP + diphosphate + H(+)</text>
        <dbReference type="Rhea" id="RHEA:28342"/>
        <dbReference type="ChEBI" id="CHEBI:15377"/>
        <dbReference type="ChEBI" id="CHEBI:15378"/>
        <dbReference type="ChEBI" id="CHEBI:33019"/>
        <dbReference type="ChEBI" id="CHEBI:61194"/>
        <dbReference type="ChEBI" id="CHEBI:61382"/>
        <dbReference type="EC" id="3.6.1.66"/>
    </reaction>
</comment>
<feature type="binding site" evidence="10">
    <location>
        <position position="83"/>
    </location>
    <ligand>
        <name>substrate</name>
    </ligand>
</feature>
<keyword evidence="5 10" id="KW-0378">Hydrolase</keyword>
<proteinExistence type="inferred from homology"/>
<dbReference type="GO" id="GO:0000166">
    <property type="term" value="F:nucleotide binding"/>
    <property type="evidence" value="ECO:0007669"/>
    <property type="project" value="UniProtKB-KW"/>
</dbReference>
<feature type="binding site" evidence="10">
    <location>
        <position position="189"/>
    </location>
    <ligand>
        <name>substrate</name>
    </ligand>
</feature>
<dbReference type="GO" id="GO:0009146">
    <property type="term" value="P:purine nucleoside triphosphate catabolic process"/>
    <property type="evidence" value="ECO:0007669"/>
    <property type="project" value="UniProtKB-UniRule"/>
</dbReference>
<evidence type="ECO:0000256" key="1">
    <source>
        <dbReference type="ARBA" id="ARBA00008023"/>
    </source>
</evidence>
<dbReference type="GO" id="GO:0036222">
    <property type="term" value="F:XTP diphosphatase activity"/>
    <property type="evidence" value="ECO:0007669"/>
    <property type="project" value="UniProtKB-UniRule"/>
</dbReference>